<evidence type="ECO:0000256" key="1">
    <source>
        <dbReference type="ARBA" id="ARBA00006479"/>
    </source>
</evidence>
<dbReference type="InterPro" id="IPR043129">
    <property type="entry name" value="ATPase_NBD"/>
</dbReference>
<proteinExistence type="inferred from homology"/>
<dbReference type="AlphaFoldDB" id="A0A2M9CMN7"/>
<dbReference type="InterPro" id="IPR000600">
    <property type="entry name" value="ROK"/>
</dbReference>
<dbReference type="RefSeq" id="WP_100365284.1">
    <property type="nucleotide sequence ID" value="NZ_PGFF01000001.1"/>
</dbReference>
<dbReference type="Gene3D" id="3.30.420.40">
    <property type="match status" value="2"/>
</dbReference>
<protein>
    <submittedName>
        <fullName evidence="2">Glucokinase</fullName>
    </submittedName>
</protein>
<evidence type="ECO:0000313" key="3">
    <source>
        <dbReference type="Proteomes" id="UP000228758"/>
    </source>
</evidence>
<organism evidence="2 3">
    <name type="scientific">Diaminobutyricimonas aerilata</name>
    <dbReference type="NCBI Taxonomy" id="1162967"/>
    <lineage>
        <taxon>Bacteria</taxon>
        <taxon>Bacillati</taxon>
        <taxon>Actinomycetota</taxon>
        <taxon>Actinomycetes</taxon>
        <taxon>Micrococcales</taxon>
        <taxon>Microbacteriaceae</taxon>
        <taxon>Diaminobutyricimonas</taxon>
    </lineage>
</organism>
<dbReference type="Proteomes" id="UP000228758">
    <property type="component" value="Unassembled WGS sequence"/>
</dbReference>
<reference evidence="2 3" key="1">
    <citation type="submission" date="2017-11" db="EMBL/GenBank/DDBJ databases">
        <title>Genomic Encyclopedia of Archaeal and Bacterial Type Strains, Phase II (KMG-II): From Individual Species to Whole Genera.</title>
        <authorList>
            <person name="Goeker M."/>
        </authorList>
    </citation>
    <scope>NUCLEOTIDE SEQUENCE [LARGE SCALE GENOMIC DNA]</scope>
    <source>
        <strain evidence="2 3">DSM 27393</strain>
    </source>
</reference>
<evidence type="ECO:0000313" key="2">
    <source>
        <dbReference type="EMBL" id="PJJ73163.1"/>
    </source>
</evidence>
<dbReference type="PANTHER" id="PTHR18964:SF149">
    <property type="entry name" value="BIFUNCTIONAL UDP-N-ACETYLGLUCOSAMINE 2-EPIMERASE_N-ACETYLMANNOSAMINE KINASE"/>
    <property type="match status" value="1"/>
</dbReference>
<keyword evidence="2" id="KW-0808">Transferase</keyword>
<keyword evidence="3" id="KW-1185">Reference proteome</keyword>
<comment type="caution">
    <text evidence="2">The sequence shown here is derived from an EMBL/GenBank/DDBJ whole genome shotgun (WGS) entry which is preliminary data.</text>
</comment>
<gene>
    <name evidence="2" type="ORF">CLV46_2748</name>
</gene>
<accession>A0A2M9CMN7</accession>
<name>A0A2M9CMN7_9MICO</name>
<comment type="similarity">
    <text evidence="1">Belongs to the ROK (NagC/XylR) family.</text>
</comment>
<sequence length="307" mass="30444">MTGGPTASAADSLIGVDVGGTTIKAVRVDRAGVIVAEQRALTPKPDPSGELVAGAVGDVVEALGGHGGRAVGVVVPGIVDETRGVAVLSANVGFREAPVRALLERRLGTTVAFGQDVRSGAIAEARTGAGRDVDGTLAFVAVGTGVAAALLLEGRAIVSGGWAGEIGQLVLTSGPHAGSRVEHIASASATARRAGEPDALAVARRVASGDSAATAVWQTTVEVLGESLAGIAASLAPTRIIIGGGLGQAGDLLLEPLRDDLARRLEGLRVPELVAATHGDVAAALGAAFLARDAEHRTPADPGPTHS</sequence>
<dbReference type="SUPFAM" id="SSF53067">
    <property type="entry name" value="Actin-like ATPase domain"/>
    <property type="match status" value="1"/>
</dbReference>
<dbReference type="OrthoDB" id="9810372at2"/>
<dbReference type="CDD" id="cd23763">
    <property type="entry name" value="ASKHA_ATPase_ROK"/>
    <property type="match status" value="1"/>
</dbReference>
<dbReference type="PANTHER" id="PTHR18964">
    <property type="entry name" value="ROK (REPRESSOR, ORF, KINASE) FAMILY"/>
    <property type="match status" value="1"/>
</dbReference>
<dbReference type="EMBL" id="PGFF01000001">
    <property type="protein sequence ID" value="PJJ73163.1"/>
    <property type="molecule type" value="Genomic_DNA"/>
</dbReference>
<dbReference type="Pfam" id="PF00480">
    <property type="entry name" value="ROK"/>
    <property type="match status" value="1"/>
</dbReference>
<keyword evidence="2" id="KW-0418">Kinase</keyword>
<dbReference type="GO" id="GO:0016301">
    <property type="term" value="F:kinase activity"/>
    <property type="evidence" value="ECO:0007669"/>
    <property type="project" value="UniProtKB-KW"/>
</dbReference>